<dbReference type="SUPFAM" id="SSF46894">
    <property type="entry name" value="C-terminal effector domain of the bipartite response regulators"/>
    <property type="match status" value="1"/>
</dbReference>
<keyword evidence="8" id="KW-1185">Reference proteome</keyword>
<evidence type="ECO:0000313" key="5">
    <source>
        <dbReference type="EMBL" id="SXD98517.1"/>
    </source>
</evidence>
<evidence type="ECO:0000313" key="7">
    <source>
        <dbReference type="Proteomes" id="UP000257712"/>
    </source>
</evidence>
<evidence type="ECO:0000313" key="8">
    <source>
        <dbReference type="Proteomes" id="UP000259400"/>
    </source>
</evidence>
<dbReference type="PRINTS" id="PR00038">
    <property type="entry name" value="HTHLUXR"/>
</dbReference>
<evidence type="ECO:0000256" key="2">
    <source>
        <dbReference type="ARBA" id="ARBA00023125"/>
    </source>
</evidence>
<dbReference type="CDD" id="cd06170">
    <property type="entry name" value="LuxR_C_like"/>
    <property type="match status" value="1"/>
</dbReference>
<dbReference type="GO" id="GO:0003677">
    <property type="term" value="F:DNA binding"/>
    <property type="evidence" value="ECO:0007669"/>
    <property type="project" value="UniProtKB-KW"/>
</dbReference>
<dbReference type="EMBL" id="UJZG01000013">
    <property type="protein sequence ID" value="SXD98517.1"/>
    <property type="molecule type" value="Genomic_DNA"/>
</dbReference>
<feature type="domain" description="HTH luxR-type" evidence="4">
    <location>
        <begin position="130"/>
        <end position="195"/>
    </location>
</feature>
<dbReference type="Proteomes" id="UP000259400">
    <property type="component" value="Unassembled WGS sequence"/>
</dbReference>
<sequence length="197" mass="22365">MITLESILLYTNDNLIGHSIYHYLIDSYENASRLGYEDFLHGNHTPVAQTVIFNLINKDISVIRLVGLLNTLRFSLLRCQQPVLVVKSEIAGLCRELIKIDNAMIISEKSPLTLFSSIIQRASGVNQLPPQRLRKQLSQRECQILELLIANNNNKRIAALLGIAHKTVHSHRIHIMQKLGIENSRTMNQRIAALHQC</sequence>
<evidence type="ECO:0000259" key="4">
    <source>
        <dbReference type="PROSITE" id="PS50043"/>
    </source>
</evidence>
<dbReference type="AlphaFoldDB" id="A0A5E5VBX7"/>
<dbReference type="InterPro" id="IPR000792">
    <property type="entry name" value="Tscrpt_reg_LuxR_C"/>
</dbReference>
<dbReference type="Proteomes" id="UP000257712">
    <property type="component" value="Unassembled WGS sequence"/>
</dbReference>
<dbReference type="PANTHER" id="PTHR44688">
    <property type="entry name" value="DNA-BINDING TRANSCRIPTIONAL ACTIVATOR DEVR_DOSR"/>
    <property type="match status" value="1"/>
</dbReference>
<dbReference type="SMART" id="SM00421">
    <property type="entry name" value="HTH_LUXR"/>
    <property type="match status" value="1"/>
</dbReference>
<protein>
    <submittedName>
        <fullName evidence="5">Response regulator</fullName>
    </submittedName>
    <submittedName>
        <fullName evidence="6">Transcriptional regulatory protein uhpA</fullName>
    </submittedName>
</protein>
<dbReference type="InterPro" id="IPR036388">
    <property type="entry name" value="WH-like_DNA-bd_sf"/>
</dbReference>
<keyword evidence="1" id="KW-0805">Transcription regulation</keyword>
<dbReference type="PANTHER" id="PTHR44688:SF16">
    <property type="entry name" value="DNA-BINDING TRANSCRIPTIONAL ACTIVATOR DEVR_DOSR"/>
    <property type="match status" value="1"/>
</dbReference>
<name>A0A5E5VBX7_9ENTR</name>
<dbReference type="PROSITE" id="PS50043">
    <property type="entry name" value="HTH_LUXR_2"/>
    <property type="match status" value="1"/>
</dbReference>
<reference evidence="5 7" key="1">
    <citation type="submission" date="2018-08" db="EMBL/GenBank/DDBJ databases">
        <authorList>
            <consortium name="Pathogen Informatics"/>
        </authorList>
    </citation>
    <scope>NUCLEOTIDE SEQUENCE [LARGE SCALE GENOMIC DNA]</scope>
    <source>
        <strain evidence="6 8">EuSCAPE_IL010</strain>
        <strain evidence="5 7">EuSCAPE_IT371</strain>
    </source>
</reference>
<dbReference type="EMBL" id="UJYZ02000008">
    <property type="protein sequence ID" value="VVJ75075.1"/>
    <property type="molecule type" value="Genomic_DNA"/>
</dbReference>
<dbReference type="GO" id="GO:0006355">
    <property type="term" value="P:regulation of DNA-templated transcription"/>
    <property type="evidence" value="ECO:0007669"/>
    <property type="project" value="InterPro"/>
</dbReference>
<dbReference type="InterPro" id="IPR016032">
    <property type="entry name" value="Sig_transdc_resp-reg_C-effctor"/>
</dbReference>
<comment type="caution">
    <text evidence="5">The sequence shown here is derived from an EMBL/GenBank/DDBJ whole genome shotgun (WGS) entry which is preliminary data.</text>
</comment>
<dbReference type="Pfam" id="PF00196">
    <property type="entry name" value="GerE"/>
    <property type="match status" value="1"/>
</dbReference>
<accession>A0A5E5VBX7</accession>
<evidence type="ECO:0000256" key="3">
    <source>
        <dbReference type="ARBA" id="ARBA00023163"/>
    </source>
</evidence>
<organism evidence="5 7">
    <name type="scientific">Klebsiella quasivariicola</name>
    <dbReference type="NCBI Taxonomy" id="2026240"/>
    <lineage>
        <taxon>Bacteria</taxon>
        <taxon>Pseudomonadati</taxon>
        <taxon>Pseudomonadota</taxon>
        <taxon>Gammaproteobacteria</taxon>
        <taxon>Enterobacterales</taxon>
        <taxon>Enterobacteriaceae</taxon>
        <taxon>Klebsiella/Raoultella group</taxon>
        <taxon>Klebsiella</taxon>
        <taxon>Klebsiella pneumoniae complex</taxon>
    </lineage>
</organism>
<evidence type="ECO:0000256" key="1">
    <source>
        <dbReference type="ARBA" id="ARBA00023015"/>
    </source>
</evidence>
<keyword evidence="2" id="KW-0238">DNA-binding</keyword>
<dbReference type="Gene3D" id="1.10.10.10">
    <property type="entry name" value="Winged helix-like DNA-binding domain superfamily/Winged helix DNA-binding domain"/>
    <property type="match status" value="1"/>
</dbReference>
<gene>
    <name evidence="5" type="primary">uhpA_2</name>
    <name evidence="6" type="synonym">uhpA_1</name>
    <name evidence="6" type="ORF">SAMEA3538468_02279</name>
    <name evidence="5" type="ORF">SAMEA3538780_03733</name>
</gene>
<proteinExistence type="predicted"/>
<evidence type="ECO:0000313" key="6">
    <source>
        <dbReference type="EMBL" id="VVJ75075.1"/>
    </source>
</evidence>
<accession>A0A6C2VEB3</accession>
<keyword evidence="3" id="KW-0804">Transcription</keyword>